<dbReference type="GO" id="GO:0045892">
    <property type="term" value="P:negative regulation of DNA-templated transcription"/>
    <property type="evidence" value="ECO:0007669"/>
    <property type="project" value="InterPro"/>
</dbReference>
<dbReference type="KEGG" id="ccot:CCAX7_65660"/>
<dbReference type="Pfam" id="PF03965">
    <property type="entry name" value="Penicillinase_R"/>
    <property type="match status" value="1"/>
</dbReference>
<dbReference type="EMBL" id="AP025739">
    <property type="protein sequence ID" value="BDI34515.1"/>
    <property type="molecule type" value="Genomic_DNA"/>
</dbReference>
<keyword evidence="4" id="KW-0804">Transcription</keyword>
<evidence type="ECO:0000256" key="2">
    <source>
        <dbReference type="ARBA" id="ARBA00023015"/>
    </source>
</evidence>
<evidence type="ECO:0000256" key="1">
    <source>
        <dbReference type="ARBA" id="ARBA00011046"/>
    </source>
</evidence>
<gene>
    <name evidence="5" type="ORF">CCAX7_65660</name>
</gene>
<keyword evidence="2" id="KW-0805">Transcription regulation</keyword>
<evidence type="ECO:0000256" key="4">
    <source>
        <dbReference type="ARBA" id="ARBA00023163"/>
    </source>
</evidence>
<organism evidence="5 6">
    <name type="scientific">Capsulimonas corticalis</name>
    <dbReference type="NCBI Taxonomy" id="2219043"/>
    <lineage>
        <taxon>Bacteria</taxon>
        <taxon>Bacillati</taxon>
        <taxon>Armatimonadota</taxon>
        <taxon>Armatimonadia</taxon>
        <taxon>Capsulimonadales</taxon>
        <taxon>Capsulimonadaceae</taxon>
        <taxon>Capsulimonas</taxon>
    </lineage>
</organism>
<dbReference type="Proteomes" id="UP000287394">
    <property type="component" value="Chromosome"/>
</dbReference>
<dbReference type="Gene3D" id="1.10.10.10">
    <property type="entry name" value="Winged helix-like DNA-binding domain superfamily/Winged helix DNA-binding domain"/>
    <property type="match status" value="1"/>
</dbReference>
<evidence type="ECO:0000313" key="6">
    <source>
        <dbReference type="Proteomes" id="UP000287394"/>
    </source>
</evidence>
<dbReference type="RefSeq" id="WP_119319871.1">
    <property type="nucleotide sequence ID" value="NZ_AP025739.1"/>
</dbReference>
<accession>A0A402CR58</accession>
<dbReference type="SUPFAM" id="SSF46785">
    <property type="entry name" value="Winged helix' DNA-binding domain"/>
    <property type="match status" value="1"/>
</dbReference>
<protein>
    <submittedName>
        <fullName evidence="5">Uncharacterized protein</fullName>
    </submittedName>
</protein>
<dbReference type="PIRSF" id="PIRSF019455">
    <property type="entry name" value="CopR_AtkY"/>
    <property type="match status" value="1"/>
</dbReference>
<name>A0A402CR58_9BACT</name>
<dbReference type="OrthoDB" id="9813987at2"/>
<evidence type="ECO:0000313" key="5">
    <source>
        <dbReference type="EMBL" id="BDI34515.1"/>
    </source>
</evidence>
<dbReference type="GO" id="GO:0003677">
    <property type="term" value="F:DNA binding"/>
    <property type="evidence" value="ECO:0007669"/>
    <property type="project" value="UniProtKB-KW"/>
</dbReference>
<dbReference type="InterPro" id="IPR036388">
    <property type="entry name" value="WH-like_DNA-bd_sf"/>
</dbReference>
<dbReference type="InterPro" id="IPR005650">
    <property type="entry name" value="BlaI_family"/>
</dbReference>
<sequence>MPRKQEEYLTKREQQIMEIIYRHGRADVAAVMDGLADDLSNSAVRTHLRILESKGHLTHAEENGRFIYAPTRARKSAARSALSGLLQTFFDDSVEQVMATMLSVRGKNLKPEELDRLSEMIERARAAKTPDAAPESETQSDRED</sequence>
<keyword evidence="6" id="KW-1185">Reference proteome</keyword>
<dbReference type="InterPro" id="IPR036390">
    <property type="entry name" value="WH_DNA-bd_sf"/>
</dbReference>
<proteinExistence type="inferred from homology"/>
<comment type="similarity">
    <text evidence="1">Belongs to the BlaI transcriptional regulatory family.</text>
</comment>
<dbReference type="AlphaFoldDB" id="A0A402CR58"/>
<evidence type="ECO:0000256" key="3">
    <source>
        <dbReference type="ARBA" id="ARBA00023125"/>
    </source>
</evidence>
<keyword evidence="3" id="KW-0238">DNA-binding</keyword>
<reference evidence="5 6" key="1">
    <citation type="journal article" date="2019" name="Int. J. Syst. Evol. Microbiol.">
        <title>Capsulimonas corticalis gen. nov., sp. nov., an aerobic capsulated bacterium, of a novel bacterial order, Capsulimonadales ord. nov., of the class Armatimonadia of the phylum Armatimonadetes.</title>
        <authorList>
            <person name="Li J."/>
            <person name="Kudo C."/>
            <person name="Tonouchi A."/>
        </authorList>
    </citation>
    <scope>NUCLEOTIDE SEQUENCE [LARGE SCALE GENOMIC DNA]</scope>
    <source>
        <strain evidence="5 6">AX-7</strain>
    </source>
</reference>